<evidence type="ECO:0000313" key="1">
    <source>
        <dbReference type="EMBL" id="GAH19012.1"/>
    </source>
</evidence>
<comment type="caution">
    <text evidence="1">The sequence shown here is derived from an EMBL/GenBank/DDBJ whole genome shotgun (WGS) entry which is preliminary data.</text>
</comment>
<accession>X1DFS2</accession>
<organism evidence="1">
    <name type="scientific">marine sediment metagenome</name>
    <dbReference type="NCBI Taxonomy" id="412755"/>
    <lineage>
        <taxon>unclassified sequences</taxon>
        <taxon>metagenomes</taxon>
        <taxon>ecological metagenomes</taxon>
    </lineage>
</organism>
<proteinExistence type="predicted"/>
<gene>
    <name evidence="1" type="ORF">S03H2_04055</name>
</gene>
<name>X1DFS2_9ZZZZ</name>
<reference evidence="1" key="1">
    <citation type="journal article" date="2014" name="Front. Microbiol.">
        <title>High frequency of phylogenetically diverse reductive dehalogenase-homologous genes in deep subseafloor sedimentary metagenomes.</title>
        <authorList>
            <person name="Kawai M."/>
            <person name="Futagami T."/>
            <person name="Toyoda A."/>
            <person name="Takaki Y."/>
            <person name="Nishi S."/>
            <person name="Hori S."/>
            <person name="Arai W."/>
            <person name="Tsubouchi T."/>
            <person name="Morono Y."/>
            <person name="Uchiyama I."/>
            <person name="Ito T."/>
            <person name="Fujiyama A."/>
            <person name="Inagaki F."/>
            <person name="Takami H."/>
        </authorList>
    </citation>
    <scope>NUCLEOTIDE SEQUENCE</scope>
    <source>
        <strain evidence="1">Expedition CK06-06</strain>
    </source>
</reference>
<sequence length="152" mass="16465">MVKLKFCSKYFLVILFLILAVFLVGCSGGGIVTPSTNLSGNWTMTNASNSGTTTSKCNIVDSSGSLTIYNFYIVNQEYINWNTGYGTFNKPIITANISGSYLNQYGSTVSTIVYFEGTINASGISGSGTWYQTFSVSGYTRIYEGTTIFIKG</sequence>
<evidence type="ECO:0008006" key="2">
    <source>
        <dbReference type="Google" id="ProtNLM"/>
    </source>
</evidence>
<protein>
    <recommendedName>
        <fullName evidence="2">Lipocalin-like domain-containing protein</fullName>
    </recommendedName>
</protein>
<dbReference type="PROSITE" id="PS51257">
    <property type="entry name" value="PROKAR_LIPOPROTEIN"/>
    <property type="match status" value="1"/>
</dbReference>
<dbReference type="AlphaFoldDB" id="X1DFS2"/>
<dbReference type="EMBL" id="BARU01001570">
    <property type="protein sequence ID" value="GAH19012.1"/>
    <property type="molecule type" value="Genomic_DNA"/>
</dbReference>